<dbReference type="EMBL" id="CAJPEV010000109">
    <property type="protein sequence ID" value="CAG0880704.1"/>
    <property type="molecule type" value="Genomic_DNA"/>
</dbReference>
<dbReference type="Pfam" id="PF00270">
    <property type="entry name" value="DEAD"/>
    <property type="match status" value="1"/>
</dbReference>
<feature type="compositionally biased region" description="Basic residues" evidence="8">
    <location>
        <begin position="97"/>
        <end position="112"/>
    </location>
</feature>
<dbReference type="InterPro" id="IPR011545">
    <property type="entry name" value="DEAD/DEAH_box_helicase_dom"/>
</dbReference>
<keyword evidence="3 6" id="KW-0347">Helicase</keyword>
<evidence type="ECO:0000256" key="4">
    <source>
        <dbReference type="ARBA" id="ARBA00022840"/>
    </source>
</evidence>
<feature type="region of interest" description="Disordered" evidence="8">
    <location>
        <begin position="37"/>
        <end position="59"/>
    </location>
</feature>
<dbReference type="GO" id="GO:0005524">
    <property type="term" value="F:ATP binding"/>
    <property type="evidence" value="ECO:0007669"/>
    <property type="project" value="UniProtKB-UniRule"/>
</dbReference>
<gene>
    <name evidence="11" type="ORF">DSTB1V02_LOCUS1201</name>
</gene>
<dbReference type="PROSITE" id="PS00039">
    <property type="entry name" value="DEAD_ATP_HELICASE"/>
    <property type="match status" value="1"/>
</dbReference>
<dbReference type="PROSITE" id="PS51192">
    <property type="entry name" value="HELICASE_ATP_BIND_1"/>
    <property type="match status" value="1"/>
</dbReference>
<dbReference type="SMART" id="SM00490">
    <property type="entry name" value="HELICc"/>
    <property type="match status" value="1"/>
</dbReference>
<dbReference type="Proteomes" id="UP000677054">
    <property type="component" value="Unassembled WGS sequence"/>
</dbReference>
<proteinExistence type="inferred from homology"/>
<comment type="catalytic activity">
    <reaction evidence="7">
        <text>ATP + H2O = ADP + phosphate + H(+)</text>
        <dbReference type="Rhea" id="RHEA:13065"/>
        <dbReference type="ChEBI" id="CHEBI:15377"/>
        <dbReference type="ChEBI" id="CHEBI:15378"/>
        <dbReference type="ChEBI" id="CHEBI:30616"/>
        <dbReference type="ChEBI" id="CHEBI:43474"/>
        <dbReference type="ChEBI" id="CHEBI:456216"/>
        <dbReference type="EC" id="3.6.4.13"/>
    </reaction>
</comment>
<keyword evidence="2 6" id="KW-0378">Hydrolase</keyword>
<dbReference type="GO" id="GO:0003724">
    <property type="term" value="F:RNA helicase activity"/>
    <property type="evidence" value="ECO:0007669"/>
    <property type="project" value="UniProtKB-EC"/>
</dbReference>
<evidence type="ECO:0000256" key="6">
    <source>
        <dbReference type="RuleBase" id="RU000492"/>
    </source>
</evidence>
<comment type="similarity">
    <text evidence="6">Belongs to the DEAD box helicase family.</text>
</comment>
<dbReference type="EMBL" id="LR899626">
    <property type="protein sequence ID" value="CAD7241201.1"/>
    <property type="molecule type" value="Genomic_DNA"/>
</dbReference>
<keyword evidence="1 6" id="KW-0547">Nucleotide-binding</keyword>
<keyword evidence="4 6" id="KW-0067">ATP-binding</keyword>
<dbReference type="InterPro" id="IPR000629">
    <property type="entry name" value="RNA-helicase_DEAD-box_CS"/>
</dbReference>
<feature type="compositionally biased region" description="Polar residues" evidence="8">
    <location>
        <begin position="49"/>
        <end position="59"/>
    </location>
</feature>
<evidence type="ECO:0000256" key="8">
    <source>
        <dbReference type="SAM" id="MobiDB-lite"/>
    </source>
</evidence>
<dbReference type="PROSITE" id="PS51194">
    <property type="entry name" value="HELICASE_CTER"/>
    <property type="match status" value="1"/>
</dbReference>
<feature type="domain" description="Helicase ATP-binding" evidence="9">
    <location>
        <begin position="198"/>
        <end position="402"/>
    </location>
</feature>
<reference evidence="11" key="1">
    <citation type="submission" date="2020-11" db="EMBL/GenBank/DDBJ databases">
        <authorList>
            <person name="Tran Van P."/>
        </authorList>
    </citation>
    <scope>NUCLEOTIDE SEQUENCE</scope>
</reference>
<evidence type="ECO:0000256" key="7">
    <source>
        <dbReference type="RuleBase" id="RU365068"/>
    </source>
</evidence>
<evidence type="ECO:0000259" key="10">
    <source>
        <dbReference type="PROSITE" id="PS51194"/>
    </source>
</evidence>
<comment type="domain">
    <text evidence="7">The Q motif is unique to and characteristic of the DEAD box family of RNA helicases and controls ATP binding and hydrolysis.</text>
</comment>
<dbReference type="SUPFAM" id="SSF52540">
    <property type="entry name" value="P-loop containing nucleoside triphosphate hydrolases"/>
    <property type="match status" value="1"/>
</dbReference>
<dbReference type="OrthoDB" id="3370at2759"/>
<dbReference type="PANTHER" id="PTHR24031">
    <property type="entry name" value="RNA HELICASE"/>
    <property type="match status" value="1"/>
</dbReference>
<evidence type="ECO:0000256" key="1">
    <source>
        <dbReference type="ARBA" id="ARBA00022741"/>
    </source>
</evidence>
<feature type="region of interest" description="Disordered" evidence="8">
    <location>
        <begin position="84"/>
        <end position="115"/>
    </location>
</feature>
<dbReference type="InterPro" id="IPR001650">
    <property type="entry name" value="Helicase_C-like"/>
</dbReference>
<evidence type="ECO:0000313" key="12">
    <source>
        <dbReference type="Proteomes" id="UP000677054"/>
    </source>
</evidence>
<keyword evidence="12" id="KW-1185">Reference proteome</keyword>
<dbReference type="GO" id="GO:0003723">
    <property type="term" value="F:RNA binding"/>
    <property type="evidence" value="ECO:0007669"/>
    <property type="project" value="UniProtKB-UniRule"/>
</dbReference>
<accession>A0A7R8X5Q7</accession>
<dbReference type="Pfam" id="PF00271">
    <property type="entry name" value="Helicase_C"/>
    <property type="match status" value="1"/>
</dbReference>
<dbReference type="EC" id="3.6.4.13" evidence="7"/>
<protein>
    <recommendedName>
        <fullName evidence="7">ATP-dependent RNA helicase</fullName>
        <ecNumber evidence="7">3.6.4.13</ecNumber>
    </recommendedName>
</protein>
<dbReference type="AlphaFoldDB" id="A0A7R8X5Q7"/>
<dbReference type="GO" id="GO:0016787">
    <property type="term" value="F:hydrolase activity"/>
    <property type="evidence" value="ECO:0007669"/>
    <property type="project" value="UniProtKB-KW"/>
</dbReference>
<name>A0A7R8X5Q7_9CRUS</name>
<comment type="function">
    <text evidence="7">RNA helicase.</text>
</comment>
<dbReference type="InterPro" id="IPR014001">
    <property type="entry name" value="Helicase_ATP-bd"/>
</dbReference>
<dbReference type="Gene3D" id="3.40.50.300">
    <property type="entry name" value="P-loop containing nucleotide triphosphate hydrolases"/>
    <property type="match status" value="2"/>
</dbReference>
<dbReference type="CDD" id="cd17956">
    <property type="entry name" value="DEADc_DDX51"/>
    <property type="match status" value="1"/>
</dbReference>
<organism evidence="11">
    <name type="scientific">Darwinula stevensoni</name>
    <dbReference type="NCBI Taxonomy" id="69355"/>
    <lineage>
        <taxon>Eukaryota</taxon>
        <taxon>Metazoa</taxon>
        <taxon>Ecdysozoa</taxon>
        <taxon>Arthropoda</taxon>
        <taxon>Crustacea</taxon>
        <taxon>Oligostraca</taxon>
        <taxon>Ostracoda</taxon>
        <taxon>Podocopa</taxon>
        <taxon>Podocopida</taxon>
        <taxon>Darwinulocopina</taxon>
        <taxon>Darwinuloidea</taxon>
        <taxon>Darwinulidae</taxon>
        <taxon>Darwinula</taxon>
    </lineage>
</organism>
<evidence type="ECO:0000256" key="5">
    <source>
        <dbReference type="ARBA" id="ARBA00022884"/>
    </source>
</evidence>
<sequence>MALFIVNRYFGADPSGPSLEPQGSKENDIIHTLNLKAKRKKKEHASGTGELTNHAPQQQDMENHAMEGIEGLSSSFNDAVSLEDSKGAVGSAERKLQKNKVQKKPRERKKLKKETSETEGFTILGEATAAKRLKVARVLPDWLAHPTVIGEDLEADQLIVEDLLGLHPQLVKRLKSNNIHTFFPVQRVVIPALLASFQSWHYPPRDVCVSAPTGSGKTLAYVLPLVQVLKTRVVQRIQALVVLPVQDLAIQVYKVFVEYTKGTRLRTVVLVGQHLFHQEQKSLVATGPRGDYQSLADIVVTTPGRLVDHIENTPGFTLKHLRFLVIDEADRIMNETKGNWLERLEKDFFVSQDGIPIERRQMLTVASLAAGRRHLRKLLFSATLSQNPEKLEELKLFQPQLFTVLSPKDTMTAIDGESTGIEGSFVGKYTTPKELKEYRLRCEESVKPLVIKYLLLTLGWKSVLCFTNTRRAAHRLCLLLRSLAPDIRVGEFSSALKKEERKGILKLFANGDTDVLVSTDAMARGMDIPDIQYVISYDVPTFLKTYIHRVGRTARAGREGTAVSLVSPSDLMAFQIMMKTAGKESSVEDMYVDEEELQSSEEAYHEALAQLKNALQAERVTEKKRVFPVKKKARQQIGRDKRLKVKAH</sequence>
<evidence type="ECO:0000256" key="2">
    <source>
        <dbReference type="ARBA" id="ARBA00022801"/>
    </source>
</evidence>
<evidence type="ECO:0000259" key="9">
    <source>
        <dbReference type="PROSITE" id="PS51192"/>
    </source>
</evidence>
<keyword evidence="5 7" id="KW-0694">RNA-binding</keyword>
<dbReference type="InterPro" id="IPR027417">
    <property type="entry name" value="P-loop_NTPase"/>
</dbReference>
<dbReference type="CDD" id="cd18787">
    <property type="entry name" value="SF2_C_DEAD"/>
    <property type="match status" value="1"/>
</dbReference>
<evidence type="ECO:0000256" key="3">
    <source>
        <dbReference type="ARBA" id="ARBA00022806"/>
    </source>
</evidence>
<feature type="domain" description="Helicase C-terminal" evidence="10">
    <location>
        <begin position="450"/>
        <end position="598"/>
    </location>
</feature>
<evidence type="ECO:0000313" key="11">
    <source>
        <dbReference type="EMBL" id="CAD7241201.1"/>
    </source>
</evidence>
<dbReference type="SMART" id="SM00487">
    <property type="entry name" value="DEXDc"/>
    <property type="match status" value="1"/>
</dbReference>